<name>A0A0L7L220_OPEBR</name>
<evidence type="ECO:0000313" key="5">
    <source>
        <dbReference type="EMBL" id="KOB69475.1"/>
    </source>
</evidence>
<dbReference type="InterPro" id="IPR036084">
    <property type="entry name" value="Ser_inhib-like_sf"/>
</dbReference>
<comment type="caution">
    <text evidence="5">The sequence shown here is derived from an EMBL/GenBank/DDBJ whole genome shotgun (WGS) entry which is preliminary data.</text>
</comment>
<dbReference type="InterPro" id="IPR051368">
    <property type="entry name" value="SerProtInhib-TIL_Domain"/>
</dbReference>
<organism evidence="5 6">
    <name type="scientific">Operophtera brumata</name>
    <name type="common">Winter moth</name>
    <name type="synonym">Phalaena brumata</name>
    <dbReference type="NCBI Taxonomy" id="104452"/>
    <lineage>
        <taxon>Eukaryota</taxon>
        <taxon>Metazoa</taxon>
        <taxon>Ecdysozoa</taxon>
        <taxon>Arthropoda</taxon>
        <taxon>Hexapoda</taxon>
        <taxon>Insecta</taxon>
        <taxon>Pterygota</taxon>
        <taxon>Neoptera</taxon>
        <taxon>Endopterygota</taxon>
        <taxon>Lepidoptera</taxon>
        <taxon>Glossata</taxon>
        <taxon>Ditrysia</taxon>
        <taxon>Geometroidea</taxon>
        <taxon>Geometridae</taxon>
        <taxon>Larentiinae</taxon>
        <taxon>Operophtera</taxon>
    </lineage>
</organism>
<dbReference type="PANTHER" id="PTHR23259">
    <property type="entry name" value="RIDDLE"/>
    <property type="match status" value="1"/>
</dbReference>
<keyword evidence="1" id="KW-0646">Protease inhibitor</keyword>
<dbReference type="CDD" id="cd19941">
    <property type="entry name" value="TIL"/>
    <property type="match status" value="8"/>
</dbReference>
<dbReference type="PANTHER" id="PTHR23259:SF82">
    <property type="entry name" value="SERINE PROTEASE INHIBITOR 1 PROTEIN"/>
    <property type="match status" value="1"/>
</dbReference>
<dbReference type="EMBL" id="JTDY01003492">
    <property type="protein sequence ID" value="KOB69475.1"/>
    <property type="molecule type" value="Genomic_DNA"/>
</dbReference>
<evidence type="ECO:0000256" key="2">
    <source>
        <dbReference type="ARBA" id="ARBA00023157"/>
    </source>
</evidence>
<feature type="domain" description="TIL" evidence="4">
    <location>
        <begin position="1086"/>
        <end position="1146"/>
    </location>
</feature>
<feature type="domain" description="TIL" evidence="4">
    <location>
        <begin position="687"/>
        <end position="747"/>
    </location>
</feature>
<keyword evidence="2" id="KW-1015">Disulfide bond</keyword>
<feature type="domain" description="TIL" evidence="4">
    <location>
        <begin position="802"/>
        <end position="862"/>
    </location>
</feature>
<feature type="domain" description="TIL" evidence="4">
    <location>
        <begin position="518"/>
        <end position="578"/>
    </location>
</feature>
<evidence type="ECO:0000313" key="6">
    <source>
        <dbReference type="Proteomes" id="UP000037510"/>
    </source>
</evidence>
<feature type="domain" description="TIL" evidence="4">
    <location>
        <begin position="622"/>
        <end position="682"/>
    </location>
</feature>
<keyword evidence="6" id="KW-1185">Reference proteome</keyword>
<evidence type="ECO:0000256" key="3">
    <source>
        <dbReference type="SAM" id="MobiDB-lite"/>
    </source>
</evidence>
<feature type="domain" description="TIL" evidence="4">
    <location>
        <begin position="971"/>
        <end position="1031"/>
    </location>
</feature>
<protein>
    <submittedName>
        <fullName evidence="5">Serine protease inhibitor 28</fullName>
    </submittedName>
</protein>
<sequence length="1207" mass="129909">ALCRRLNCSQKKYPVACAAVAEGSCESGCVCQYGLLRTANGTCVPESQCYGDLVCSDNEVVNSCPKKCINDFCPKSEGDNGRCCSEDQQESESCGEPVCICGFNYKRSNENGVCIPTRSCPPFKCTGKNEEYNSCPPLCPTDDCSQASPTGRCPQIGRIGIVLECSPACRCITGYWRKNGVCVPYAECREYYKECNINRETAERIVSRGYNSIPPLCATGSCSEAFDQNIWSKSEATPHHRFIGYWKNREPADKRRNTMCCMTGKCPINEKYSSCIQGECRALNCTQKGQPIACPDIAEGSCQKGCVCVEGTLRAANGSCVPEDKCPATCPKHEELSKCVQNLGRAQNCTQRNRPIAYSRVARKSCKKECVCVQGYLRDSSGKCIPENKCPGDLVCKENEVVNNCPNSIIGDYCPKNEKEAKLSPKVLSEPCAKKPKCTCRFNYKRTAFKCHRKNEEYNSCPPLCPTDDCSQATPTGRCPLPGRIGIVQVCRPACRCITGYWRKNGVCGPYAQCPGICSANERYSSCIQAECRALNCTQKGQPIACPRVAEGFCQKGCVCVEGTLRAADGSCVPEDKCPAICPANEEFSNCTQAICRHLNCSQQGQPLVCAAVAEGSCLTTCPANEEFSDCTQAICRHLNCSQQGLPLVCAAVAEGSCLSGCVCQSGYLRTDSGTCVPENQCYPITCPANEQFSNCTQGVCRAQDCAQRGQPVPCPGIAEGYCEQGCVCVEGTLRDPNGNCVPEHQCPAVCRAQNCTQSGQSIACPAVAEGSCESGCICMEGTLRNENGDCVPEKQCKAETCPLNEEYSECTQIVCRAQKCSQKGKPVPCPGIAEGSCKTGCVCKTGTLRDESGCCVPEDECPTTCPANEEFSNCTQAICRHLNCSQQGQPLVCAAVAEGSCLTTCPANEEFSDCTQAICRHLNCSQQGLPLVCAAVAEGSCLSGCVCQSGYLRTDSGTCVPENQCYPITCPANEQFSNCTQGVCRAQDCAQRGQPVPCPGIAEGYCEQGCVCVEGTLRDPNGNCVPEHQCPAVCRAQNCTQSGQSIACPAVAEGSCKSGCICMEGTLRNENGDCVPEKECKAETCPPNEEYSECTQIVCRAQKCSQKGKPVPCPGIAKGSCKTGCVCKTGTLRDESGCCVPEEQCPTIATRLTSREVLEFPNPNLHFFIKTFVNETHTMRRWRQPGSGDNQLGDDSLMKTSRYDQP</sequence>
<dbReference type="Gene3D" id="2.10.25.10">
    <property type="entry name" value="Laminin"/>
    <property type="match status" value="14"/>
</dbReference>
<dbReference type="Proteomes" id="UP000037510">
    <property type="component" value="Unassembled WGS sequence"/>
</dbReference>
<feature type="non-terminal residue" evidence="5">
    <location>
        <position position="1"/>
    </location>
</feature>
<feature type="region of interest" description="Disordered" evidence="3">
    <location>
        <begin position="1182"/>
        <end position="1207"/>
    </location>
</feature>
<feature type="domain" description="TIL" evidence="4">
    <location>
        <begin position="330"/>
        <end position="390"/>
    </location>
</feature>
<dbReference type="GO" id="GO:0030414">
    <property type="term" value="F:peptidase inhibitor activity"/>
    <property type="evidence" value="ECO:0007669"/>
    <property type="project" value="UniProtKB-KW"/>
</dbReference>
<evidence type="ECO:0000259" key="4">
    <source>
        <dbReference type="Pfam" id="PF01826"/>
    </source>
</evidence>
<feature type="domain" description="TIL" evidence="4">
    <location>
        <begin position="266"/>
        <end position="326"/>
    </location>
</feature>
<dbReference type="SUPFAM" id="SSF57567">
    <property type="entry name" value="Serine protease inhibitors"/>
    <property type="match status" value="9"/>
</dbReference>
<accession>A0A0L7L220</accession>
<gene>
    <name evidence="5" type="ORF">OBRU01_10662</name>
</gene>
<evidence type="ECO:0000256" key="1">
    <source>
        <dbReference type="ARBA" id="ARBA00022690"/>
    </source>
</evidence>
<reference evidence="5 6" key="1">
    <citation type="journal article" date="2015" name="Genome Biol. Evol.">
        <title>The genome of winter moth (Operophtera brumata) provides a genomic perspective on sexual dimorphism and phenology.</title>
        <authorList>
            <person name="Derks M.F."/>
            <person name="Smit S."/>
            <person name="Salis L."/>
            <person name="Schijlen E."/>
            <person name="Bossers A."/>
            <person name="Mateman C."/>
            <person name="Pijl A.S."/>
            <person name="de Ridder D."/>
            <person name="Groenen M.A."/>
            <person name="Visser M.E."/>
            <person name="Megens H.J."/>
        </authorList>
    </citation>
    <scope>NUCLEOTIDE SEQUENCE [LARGE SCALE GENOMIC DNA]</scope>
    <source>
        <strain evidence="5">WM2013NL</strain>
        <tissue evidence="5">Head and thorax</tissue>
    </source>
</reference>
<feature type="domain" description="TIL" evidence="4">
    <location>
        <begin position="906"/>
        <end position="966"/>
    </location>
</feature>
<dbReference type="AlphaFoldDB" id="A0A0L7L220"/>
<dbReference type="InterPro" id="IPR002919">
    <property type="entry name" value="TIL_dom"/>
</dbReference>
<proteinExistence type="predicted"/>
<dbReference type="Pfam" id="PF01826">
    <property type="entry name" value="TIL"/>
    <property type="match status" value="9"/>
</dbReference>
<dbReference type="STRING" id="104452.A0A0L7L220"/>